<evidence type="ECO:0000313" key="1">
    <source>
        <dbReference type="EMBL" id="ACA86133.1"/>
    </source>
</evidence>
<sequence>MNLNNPPVAFTITRLNTSQGIIKATGEWNSDSLTMTENKLLIFTLDIMGTDGWVALDLTQSKTKMLLDELNDEVLLHLQKR</sequence>
<dbReference type="AlphaFoldDB" id="B1KPI0"/>
<accession>B1KPI0</accession>
<dbReference type="KEGG" id="swd:Swoo_1849"/>
<gene>
    <name evidence="1" type="ordered locus">Swoo_1849</name>
</gene>
<dbReference type="RefSeq" id="WP_012324479.1">
    <property type="nucleotide sequence ID" value="NC_010506.1"/>
</dbReference>
<proteinExistence type="predicted"/>
<organism evidence="1 2">
    <name type="scientific">Shewanella woodyi (strain ATCC 51908 / MS32)</name>
    <dbReference type="NCBI Taxonomy" id="392500"/>
    <lineage>
        <taxon>Bacteria</taxon>
        <taxon>Pseudomonadati</taxon>
        <taxon>Pseudomonadota</taxon>
        <taxon>Gammaproteobacteria</taxon>
        <taxon>Alteromonadales</taxon>
        <taxon>Shewanellaceae</taxon>
        <taxon>Shewanella</taxon>
    </lineage>
</organism>
<dbReference type="Proteomes" id="UP000002168">
    <property type="component" value="Chromosome"/>
</dbReference>
<dbReference type="STRING" id="392500.Swoo_1849"/>
<dbReference type="EMBL" id="CP000961">
    <property type="protein sequence ID" value="ACA86133.1"/>
    <property type="molecule type" value="Genomic_DNA"/>
</dbReference>
<dbReference type="eggNOG" id="ENOG5031P0W">
    <property type="taxonomic scope" value="Bacteria"/>
</dbReference>
<keyword evidence="2" id="KW-1185">Reference proteome</keyword>
<evidence type="ECO:0000313" key="2">
    <source>
        <dbReference type="Proteomes" id="UP000002168"/>
    </source>
</evidence>
<name>B1KPI0_SHEWM</name>
<dbReference type="HOGENOM" id="CLU_195346_0_0_6"/>
<protein>
    <submittedName>
        <fullName evidence="1">Uncharacterized protein</fullName>
    </submittedName>
</protein>
<reference evidence="1 2" key="1">
    <citation type="submission" date="2008-02" db="EMBL/GenBank/DDBJ databases">
        <title>Complete sequence of Shewanella woodyi ATCC 51908.</title>
        <authorList>
            <consortium name="US DOE Joint Genome Institute"/>
            <person name="Copeland A."/>
            <person name="Lucas S."/>
            <person name="Lapidus A."/>
            <person name="Glavina del Rio T."/>
            <person name="Dalin E."/>
            <person name="Tice H."/>
            <person name="Bruce D."/>
            <person name="Goodwin L."/>
            <person name="Pitluck S."/>
            <person name="Sims D."/>
            <person name="Brettin T."/>
            <person name="Detter J.C."/>
            <person name="Han C."/>
            <person name="Kuske C.R."/>
            <person name="Schmutz J."/>
            <person name="Larimer F."/>
            <person name="Land M."/>
            <person name="Hauser L."/>
            <person name="Kyrpides N."/>
            <person name="Lykidis A."/>
            <person name="Zhao J.-S."/>
            <person name="Richardson P."/>
        </authorList>
    </citation>
    <scope>NUCLEOTIDE SEQUENCE [LARGE SCALE GENOMIC DNA]</scope>
    <source>
        <strain evidence="2">ATCC 51908 / MS32</strain>
    </source>
</reference>